<dbReference type="PANTHER" id="PTHR23150:SF19">
    <property type="entry name" value="FORMYLGLYCINE-GENERATING ENZYME"/>
    <property type="match status" value="1"/>
</dbReference>
<dbReference type="InterPro" id="IPR051043">
    <property type="entry name" value="Sulfatase_Mod_Factor_Kinase"/>
</dbReference>
<evidence type="ECO:0000259" key="1">
    <source>
        <dbReference type="Pfam" id="PF03781"/>
    </source>
</evidence>
<accession>A0A444JC58</accession>
<dbReference type="Gene3D" id="3.90.1580.10">
    <property type="entry name" value="paralog of FGE (formylglycine-generating enzyme)"/>
    <property type="match status" value="1"/>
</dbReference>
<name>A0A444JC58_9BACT</name>
<protein>
    <submittedName>
        <fullName evidence="2">Formylglycine-generating enzyme, required for sulfatase activity, contains SUMF1/FGE domain</fullName>
    </submittedName>
</protein>
<dbReference type="InterPro" id="IPR005532">
    <property type="entry name" value="SUMF_dom"/>
</dbReference>
<comment type="caution">
    <text evidence="2">The sequence shown here is derived from an EMBL/GenBank/DDBJ whole genome shotgun (WGS) entry which is preliminary data.</text>
</comment>
<feature type="domain" description="Sulfatase-modifying factor enzyme-like" evidence="1">
    <location>
        <begin position="396"/>
        <end position="578"/>
    </location>
</feature>
<dbReference type="InterPro" id="IPR016187">
    <property type="entry name" value="CTDL_fold"/>
</dbReference>
<organism evidence="2 3">
    <name type="scientific">Candidatus Electrothrix marina</name>
    <dbReference type="NCBI Taxonomy" id="1859130"/>
    <lineage>
        <taxon>Bacteria</taxon>
        <taxon>Pseudomonadati</taxon>
        <taxon>Thermodesulfobacteriota</taxon>
        <taxon>Desulfobulbia</taxon>
        <taxon>Desulfobulbales</taxon>
        <taxon>Desulfobulbaceae</taxon>
        <taxon>Candidatus Electrothrix</taxon>
    </lineage>
</organism>
<keyword evidence="3" id="KW-1185">Reference proteome</keyword>
<sequence length="585" mass="65409">METRLADALPWAQACAMLQPTPLGLADCLRRAFFAQLPPERIERFMALPGTSLGKGGFSFSQAVGEVLRQGFFTRFAEARQEAIFQAILAELQKTKDHELGDCAGTEASLAHLAWQKQYQLVNLQLEPDQALKRLAELEGTPLKLTLKADLEGVDPASLCARVGNSKDSLQRIARLFGKRSGLSLLKRYPLSRWQWAWAAVLVLSLLTVSGLSMQRWLGAGQGEARLSVLAESGGGKGWVGVEESGSSPGKRSGTEGLLRLPVETRLPLRKNWQLVFYDHTLQPAHTVELGRISENQLIRLGYEEAEQQVKTGELVVTDKQRQVLRDAEVTLRGSLFTNTARADRTLVLPIGEYEVQVENSSGIGSAWQRIAVQAGKKEVEELELNRFRDSITGMQFMTVPAGCFQMGLLPDEKDRYDDEDPVHKVCVDGFWMGQYEVTQGQWQKIMGENPAEFKKGDNYPVERVSWEDAQKFISNLNKKSGKEYRLPTEAEWEYAARAGTSTARHWGDDISCDKAMYENDPGSNEDSCVDYVRKRGLIPDSTAPVGSYPPNQFDLYDMMGNVWEWCADWYGDYPSSPQTNHAAR</sequence>
<dbReference type="GO" id="GO:0120147">
    <property type="term" value="F:formylglycine-generating oxidase activity"/>
    <property type="evidence" value="ECO:0007669"/>
    <property type="project" value="TreeGrafter"/>
</dbReference>
<dbReference type="AlphaFoldDB" id="A0A444JC58"/>
<dbReference type="InterPro" id="IPR042095">
    <property type="entry name" value="SUMF_sf"/>
</dbReference>
<evidence type="ECO:0000313" key="2">
    <source>
        <dbReference type="EMBL" id="RWX50669.1"/>
    </source>
</evidence>
<gene>
    <name evidence="2" type="ORF">VU01_12822</name>
</gene>
<dbReference type="PANTHER" id="PTHR23150">
    <property type="entry name" value="SULFATASE MODIFYING FACTOR 1, 2"/>
    <property type="match status" value="1"/>
</dbReference>
<proteinExistence type="predicted"/>
<evidence type="ECO:0000313" key="3">
    <source>
        <dbReference type="Proteomes" id="UP000288892"/>
    </source>
</evidence>
<dbReference type="EMBL" id="MTKS01000282">
    <property type="protein sequence ID" value="RWX50669.1"/>
    <property type="molecule type" value="Genomic_DNA"/>
</dbReference>
<feature type="non-terminal residue" evidence="2">
    <location>
        <position position="585"/>
    </location>
</feature>
<reference evidence="2 3" key="1">
    <citation type="submission" date="2017-01" db="EMBL/GenBank/DDBJ databases">
        <title>The cable genome- insights into the physiology and evolution of filamentous bacteria capable of sulfide oxidation via long distance electron transfer.</title>
        <authorList>
            <person name="Schreiber L."/>
            <person name="Bjerg J.T."/>
            <person name="Boggild A."/>
            <person name="Van De Vossenberg J."/>
            <person name="Meysman F."/>
            <person name="Nielsen L.P."/>
            <person name="Schramm A."/>
            <person name="Kjeldsen K.U."/>
        </authorList>
    </citation>
    <scope>NUCLEOTIDE SEQUENCE [LARGE SCALE GENOMIC DNA]</scope>
    <source>
        <strain evidence="2">A5</strain>
    </source>
</reference>
<dbReference type="Pfam" id="PF03781">
    <property type="entry name" value="FGE-sulfatase"/>
    <property type="match status" value="1"/>
</dbReference>
<dbReference type="Proteomes" id="UP000288892">
    <property type="component" value="Unassembled WGS sequence"/>
</dbReference>
<dbReference type="SUPFAM" id="SSF56436">
    <property type="entry name" value="C-type lectin-like"/>
    <property type="match status" value="1"/>
</dbReference>